<sequence length="158" mass="16947">MPGVELRLESGVRLEFAPNIGLLVLGRLIARGEVGAPIQMDVLRQTLEHAGPSPVDSGGTDGDHNSPALKRQRPPNVVPPGSGVAKMEDSPSMGETMADFSLSGGRQFPNEGFVQFFNSTAQRWETVCDPLFSSQVGQVGADLLLSFLSIPFSNRPTW</sequence>
<dbReference type="EMBL" id="CAAALY010261781">
    <property type="protein sequence ID" value="VEL39585.1"/>
    <property type="molecule type" value="Genomic_DNA"/>
</dbReference>
<comment type="caution">
    <text evidence="1">Lacks conserved residue(s) required for the propagation of feature annotation.</text>
</comment>
<name>A0A448XLK8_9PLAT</name>
<dbReference type="InterPro" id="IPR001190">
    <property type="entry name" value="SRCR"/>
</dbReference>
<proteinExistence type="predicted"/>
<gene>
    <name evidence="4" type="ORF">PXEA_LOCUS33025</name>
</gene>
<dbReference type="Proteomes" id="UP000784294">
    <property type="component" value="Unassembled WGS sequence"/>
</dbReference>
<reference evidence="4" key="1">
    <citation type="submission" date="2018-11" db="EMBL/GenBank/DDBJ databases">
        <authorList>
            <consortium name="Pathogen Informatics"/>
        </authorList>
    </citation>
    <scope>NUCLEOTIDE SEQUENCE</scope>
</reference>
<protein>
    <recommendedName>
        <fullName evidence="3">SRCR domain-containing protein</fullName>
    </recommendedName>
</protein>
<dbReference type="GO" id="GO:0016020">
    <property type="term" value="C:membrane"/>
    <property type="evidence" value="ECO:0007669"/>
    <property type="project" value="InterPro"/>
</dbReference>
<evidence type="ECO:0000313" key="5">
    <source>
        <dbReference type="Proteomes" id="UP000784294"/>
    </source>
</evidence>
<comment type="caution">
    <text evidence="4">The sequence shown here is derived from an EMBL/GenBank/DDBJ whole genome shotgun (WGS) entry which is preliminary data.</text>
</comment>
<evidence type="ECO:0000259" key="3">
    <source>
        <dbReference type="PROSITE" id="PS50287"/>
    </source>
</evidence>
<evidence type="ECO:0000256" key="1">
    <source>
        <dbReference type="PROSITE-ProRule" id="PRU00196"/>
    </source>
</evidence>
<organism evidence="4 5">
    <name type="scientific">Protopolystoma xenopodis</name>
    <dbReference type="NCBI Taxonomy" id="117903"/>
    <lineage>
        <taxon>Eukaryota</taxon>
        <taxon>Metazoa</taxon>
        <taxon>Spiralia</taxon>
        <taxon>Lophotrochozoa</taxon>
        <taxon>Platyhelminthes</taxon>
        <taxon>Monogenea</taxon>
        <taxon>Polyopisthocotylea</taxon>
        <taxon>Polystomatidea</taxon>
        <taxon>Polystomatidae</taxon>
        <taxon>Protopolystoma</taxon>
    </lineage>
</organism>
<evidence type="ECO:0000313" key="4">
    <source>
        <dbReference type="EMBL" id="VEL39585.1"/>
    </source>
</evidence>
<dbReference type="AlphaFoldDB" id="A0A448XLK8"/>
<dbReference type="PROSITE" id="PS50287">
    <property type="entry name" value="SRCR_2"/>
    <property type="match status" value="1"/>
</dbReference>
<feature type="domain" description="SRCR" evidence="3">
    <location>
        <begin position="100"/>
        <end position="139"/>
    </location>
</feature>
<accession>A0A448XLK8</accession>
<evidence type="ECO:0000256" key="2">
    <source>
        <dbReference type="SAM" id="MobiDB-lite"/>
    </source>
</evidence>
<feature type="region of interest" description="Disordered" evidence="2">
    <location>
        <begin position="49"/>
        <end position="101"/>
    </location>
</feature>
<dbReference type="OrthoDB" id="536948at2759"/>
<keyword evidence="5" id="KW-1185">Reference proteome</keyword>